<keyword evidence="3" id="KW-1133">Transmembrane helix</keyword>
<dbReference type="Proteomes" id="UP000078529">
    <property type="component" value="Unassembled WGS sequence"/>
</dbReference>
<evidence type="ECO:0000256" key="3">
    <source>
        <dbReference type="ARBA" id="ARBA00022989"/>
    </source>
</evidence>
<dbReference type="STRING" id="401562.NS365_06370"/>
<dbReference type="EMBL" id="LDPZ01000051">
    <property type="protein sequence ID" value="KTQ86043.1"/>
    <property type="molecule type" value="Genomic_DNA"/>
</dbReference>
<keyword evidence="4" id="KW-0472">Membrane</keyword>
<protein>
    <recommendedName>
        <fullName evidence="5">DUF1232 domain-containing protein</fullName>
    </recommendedName>
</protein>
<dbReference type="GO" id="GO:0012505">
    <property type="term" value="C:endomembrane system"/>
    <property type="evidence" value="ECO:0007669"/>
    <property type="project" value="UniProtKB-SubCell"/>
</dbReference>
<keyword evidence="9" id="KW-1185">Reference proteome</keyword>
<evidence type="ECO:0000313" key="8">
    <source>
        <dbReference type="Proteomes" id="UP000078272"/>
    </source>
</evidence>
<evidence type="ECO:0000256" key="4">
    <source>
        <dbReference type="ARBA" id="ARBA00023136"/>
    </source>
</evidence>
<gene>
    <name evidence="6" type="ORF">NS226_18210</name>
    <name evidence="7" type="ORF">NS365_06370</name>
</gene>
<reference evidence="8 9" key="1">
    <citation type="journal article" date="2016" name="Front. Microbiol.">
        <title>Genomic Resource of Rice Seed Associated Bacteria.</title>
        <authorList>
            <person name="Midha S."/>
            <person name="Bansal K."/>
            <person name="Sharma S."/>
            <person name="Kumar N."/>
            <person name="Patil P.P."/>
            <person name="Chaudhry V."/>
            <person name="Patil P.B."/>
        </authorList>
    </citation>
    <scope>NUCLEOTIDE SEQUENCE [LARGE SCALE GENOMIC DNA]</scope>
    <source>
        <strain evidence="6 8">NS226</strain>
        <strain evidence="7 9">NS365</strain>
    </source>
</reference>
<evidence type="ECO:0000256" key="2">
    <source>
        <dbReference type="ARBA" id="ARBA00022692"/>
    </source>
</evidence>
<evidence type="ECO:0000256" key="1">
    <source>
        <dbReference type="ARBA" id="ARBA00004127"/>
    </source>
</evidence>
<dbReference type="EMBL" id="LDQA01000015">
    <property type="protein sequence ID" value="KTR06833.1"/>
    <property type="molecule type" value="Genomic_DNA"/>
</dbReference>
<dbReference type="PIRSF" id="PIRSF031804">
    <property type="entry name" value="UCP031804"/>
    <property type="match status" value="1"/>
</dbReference>
<dbReference type="Proteomes" id="UP000078272">
    <property type="component" value="Unassembled WGS sequence"/>
</dbReference>
<comment type="subcellular location">
    <subcellularLocation>
        <location evidence="1">Endomembrane system</location>
        <topology evidence="1">Multi-pass membrane protein</topology>
    </subcellularLocation>
</comment>
<dbReference type="AlphaFoldDB" id="A0A175R413"/>
<dbReference type="PATRIC" id="fig|401562.3.peg.3736"/>
<feature type="domain" description="DUF1232" evidence="5">
    <location>
        <begin position="63"/>
        <end position="97"/>
    </location>
</feature>
<name>A0A175R413_9HYPH</name>
<dbReference type="InterPro" id="IPR016983">
    <property type="entry name" value="UCP031804"/>
</dbReference>
<dbReference type="Pfam" id="PF06803">
    <property type="entry name" value="DUF1232"/>
    <property type="match status" value="1"/>
</dbReference>
<sequence>MPEGLVGEILPPGSEAEQRQQEASVRRGFFKTMKRAMRHIPFAEDVVASYYCALDSKTPAASRGILLAALAYFVLPFDAIPDFIVGLGYTDDMAILLAAFTAVRNNIRPEHYDKAREVLTPDEAPAEGQAKQV</sequence>
<dbReference type="InterPro" id="IPR010652">
    <property type="entry name" value="DUF1232"/>
</dbReference>
<comment type="caution">
    <text evidence="6">The sequence shown here is derived from an EMBL/GenBank/DDBJ whole genome shotgun (WGS) entry which is preliminary data.</text>
</comment>
<proteinExistence type="predicted"/>
<accession>A0A175R413</accession>
<evidence type="ECO:0000313" key="6">
    <source>
        <dbReference type="EMBL" id="KTQ86043.1"/>
    </source>
</evidence>
<evidence type="ECO:0000259" key="5">
    <source>
        <dbReference type="Pfam" id="PF06803"/>
    </source>
</evidence>
<keyword evidence="2" id="KW-0812">Transmembrane</keyword>
<evidence type="ECO:0000313" key="9">
    <source>
        <dbReference type="Proteomes" id="UP000078529"/>
    </source>
</evidence>
<organism evidence="6 8">
    <name type="scientific">Aureimonas ureilytica</name>
    <dbReference type="NCBI Taxonomy" id="401562"/>
    <lineage>
        <taxon>Bacteria</taxon>
        <taxon>Pseudomonadati</taxon>
        <taxon>Pseudomonadota</taxon>
        <taxon>Alphaproteobacteria</taxon>
        <taxon>Hyphomicrobiales</taxon>
        <taxon>Aurantimonadaceae</taxon>
        <taxon>Aureimonas</taxon>
    </lineage>
</organism>
<evidence type="ECO:0000313" key="7">
    <source>
        <dbReference type="EMBL" id="KTR06833.1"/>
    </source>
</evidence>